<proteinExistence type="predicted"/>
<evidence type="ECO:0000313" key="3">
    <source>
        <dbReference type="Proteomes" id="UP000243799"/>
    </source>
</evidence>
<evidence type="ECO:0000256" key="1">
    <source>
        <dbReference type="SAM" id="MobiDB-lite"/>
    </source>
</evidence>
<feature type="region of interest" description="Disordered" evidence="1">
    <location>
        <begin position="228"/>
        <end position="252"/>
    </location>
</feature>
<organism evidence="2 3">
    <name type="scientific">Amycolatopsis marina</name>
    <dbReference type="NCBI Taxonomy" id="490629"/>
    <lineage>
        <taxon>Bacteria</taxon>
        <taxon>Bacillati</taxon>
        <taxon>Actinomycetota</taxon>
        <taxon>Actinomycetes</taxon>
        <taxon>Pseudonocardiales</taxon>
        <taxon>Pseudonocardiaceae</taxon>
        <taxon>Amycolatopsis</taxon>
    </lineage>
</organism>
<gene>
    <name evidence="2" type="ORF">SAMN05216266_13625</name>
</gene>
<name>A0A1I1CST2_9PSEU</name>
<accession>A0A1I1CST2</accession>
<sequence>MSTTPQPTAVTSTLVSADEAVFGSGHPLVEGVPIPEFGESRSWSFGCIRRPSNVRPAAWKVNFTVIDSVWNLRIREICFSMLNPTHKVIRDAGIALVAEPAAHSTVRQCAYTLGKLAAWALANDMPADIAAWREEDWAGFVEHITARANALKPDATALSWLSTLAPVLTHGGMAQGLWNTDTFREIRHRSDTPSTASIPPSTWWPLLRAAWAYIHEFSPHILDLRDQLAQQPDPGDSPERRPAFRTPAGNDELVDNWLANPDNLVPVHKYDHQTKSAGEPIWHHLALTITGGTNTGLFQTTRKGAAQRRRDAVLRAVERGQVQAYSWSEMRARTDVVNHPAIYLGRSTAALDQVLDDWLTNPDNLIPIRTKQPRAPRSDLEPGTIIWTALEALIYGTAGTAPFTQRSVTSAARRQKVEDAAAAGRVQKLAGTMTTRSLPMPCKDFTSVTRQDGTTRPWRGQISVEELADEIRMVRAACYVFMAGLTMMRDSEIQEIERGSLTAYYGAPAVKSRKLKHDPAQPELNWWISAPVVETLAVLDRLSWHHTHLFVALDPPRVTAHNEDTVRGIDAAGEIDFFVAGVNASLERTGLEEIPAGRIRPHMFRRTMSIICSQEPDSEIALGHQLKHLARRTLANRITQGYSRMDTHWAKEFDNQLELAAAGRLVELLKSRRSGTDVAVGPAAAKLHSGLDNVIATMNRAPALRAQLADEQIEVLLLRDEFADLHFGTVNHCLWDPAQAECQNSLPEGQRGKTPVLGACQPARCRNSAVDQDKHGPVWLAEDADLTRMLRDPRLATPRRAALENRLSEVRLITGTWLTKERP</sequence>
<evidence type="ECO:0008006" key="4">
    <source>
        <dbReference type="Google" id="ProtNLM"/>
    </source>
</evidence>
<dbReference type="AlphaFoldDB" id="A0A1I1CST2"/>
<dbReference type="RefSeq" id="WP_091679569.1">
    <property type="nucleotide sequence ID" value="NZ_FOKG01000036.1"/>
</dbReference>
<keyword evidence="3" id="KW-1185">Reference proteome</keyword>
<dbReference type="STRING" id="490629.SAMN05216266_13625"/>
<reference evidence="3" key="1">
    <citation type="submission" date="2016-10" db="EMBL/GenBank/DDBJ databases">
        <authorList>
            <person name="Varghese N."/>
            <person name="Submissions S."/>
        </authorList>
    </citation>
    <scope>NUCLEOTIDE SEQUENCE [LARGE SCALE GENOMIC DNA]</scope>
    <source>
        <strain evidence="3">CGMCC 4.3568</strain>
    </source>
</reference>
<dbReference type="OrthoDB" id="8776710at2"/>
<dbReference type="Proteomes" id="UP000243799">
    <property type="component" value="Unassembled WGS sequence"/>
</dbReference>
<protein>
    <recommendedName>
        <fullName evidence="4">Phage integrase family protein</fullName>
    </recommendedName>
</protein>
<dbReference type="EMBL" id="FOKG01000036">
    <property type="protein sequence ID" value="SFB63640.1"/>
    <property type="molecule type" value="Genomic_DNA"/>
</dbReference>
<evidence type="ECO:0000313" key="2">
    <source>
        <dbReference type="EMBL" id="SFB63640.1"/>
    </source>
</evidence>